<evidence type="ECO:0000256" key="14">
    <source>
        <dbReference type="ARBA" id="ARBA00023295"/>
    </source>
</evidence>
<evidence type="ECO:0000256" key="16">
    <source>
        <dbReference type="RuleBase" id="RU004336"/>
    </source>
</evidence>
<dbReference type="Gene3D" id="1.20.58.1040">
    <property type="match status" value="1"/>
</dbReference>
<evidence type="ECO:0000256" key="17">
    <source>
        <dbReference type="SAM" id="MobiDB-lite"/>
    </source>
</evidence>
<evidence type="ECO:0000256" key="7">
    <source>
        <dbReference type="ARBA" id="ARBA00022729"/>
    </source>
</evidence>
<dbReference type="Gene3D" id="3.20.20.80">
    <property type="entry name" value="Glycosidases"/>
    <property type="match status" value="1"/>
</dbReference>
<dbReference type="PROSITE" id="PS00587">
    <property type="entry name" value="GLYCOSYL_HYDROL_F17"/>
    <property type="match status" value="1"/>
</dbReference>
<dbReference type="InterPro" id="IPR044965">
    <property type="entry name" value="Glyco_hydro_17_plant"/>
</dbReference>
<dbReference type="InterPro" id="IPR000490">
    <property type="entry name" value="Glyco_hydro_17"/>
</dbReference>
<dbReference type="SMART" id="SM00768">
    <property type="entry name" value="X8"/>
    <property type="match status" value="1"/>
</dbReference>
<reference evidence="20" key="1">
    <citation type="submission" date="2016-07" db="EMBL/GenBank/DDBJ databases">
        <title>De novo transcriptome assembly of four accessions of the metal hyperaccumulator plant Noccaea caerulescens.</title>
        <authorList>
            <person name="Blande D."/>
            <person name="Halimaa P."/>
            <person name="Tervahauta A.I."/>
            <person name="Aarts M.G."/>
            <person name="Karenlampi S.O."/>
        </authorList>
    </citation>
    <scope>NUCLEOTIDE SEQUENCE</scope>
</reference>
<evidence type="ECO:0000256" key="3">
    <source>
        <dbReference type="ARBA" id="ARBA00008773"/>
    </source>
</evidence>
<dbReference type="EC" id="3.2.1.39" evidence="4"/>
<evidence type="ECO:0000259" key="19">
    <source>
        <dbReference type="SMART" id="SM00768"/>
    </source>
</evidence>
<keyword evidence="6" id="KW-0336">GPI-anchor</keyword>
<dbReference type="GO" id="GO:0005886">
    <property type="term" value="C:plasma membrane"/>
    <property type="evidence" value="ECO:0007669"/>
    <property type="project" value="UniProtKB-SubCell"/>
</dbReference>
<evidence type="ECO:0000256" key="15">
    <source>
        <dbReference type="RuleBase" id="RU004335"/>
    </source>
</evidence>
<feature type="compositionally biased region" description="Low complexity" evidence="17">
    <location>
        <begin position="354"/>
        <end position="380"/>
    </location>
</feature>
<dbReference type="Pfam" id="PF00332">
    <property type="entry name" value="Glyco_hydro_17"/>
    <property type="match status" value="1"/>
</dbReference>
<proteinExistence type="inferred from homology"/>
<feature type="domain" description="X8" evidence="19">
    <location>
        <begin position="394"/>
        <end position="479"/>
    </location>
</feature>
<sequence length="540" mass="57660">MGKSLKLIFWICVSILAFLDFGTASNIGICYGRNADNLPSPNKVSELIQHLNIKFVRIYDANIDVLKAFANTGIELMIGVPNADLLAFAQFQSNVDTWLKNNILPYYPSTKITSISVGLEVTEAPDNATGLVLPAMQNIHTALKKSGLDKKIKISSSHSLAILSRSFPPSSASFSKKHSAFLKPMLEFLVENESPFMIDLYPYYAYRDSAEKVPLEYALFKSSSQVVDPATGLLYSNMFDAQLDAIYFALTAMNFKTVKVMVTESGWPSRGSPKETAATPDNALAYNTNLIRHVIGDPGTPAKPGEEIDVYLFSLFNENRKPGIESERNWGMFYANGTNVYALDFTGESTAPVSPSNSTTGASPSPSSSPGNNSSNSTVIIGGGGGGGGGGIRKWCVASTQASVTDLQSALDWACGPGNVDCSAVQPNQPCFEPDTTLSHASYAFNTYYQQSGASSVACSFGGVSVEVDKDPSYGNCLYMIAPASQGMNKTMAGNITGNITAIDSPLASPSSSNKAFRKTAVSVAVSVLLPCFVVSVSLW</sequence>
<keyword evidence="8 16" id="KW-0378">Hydrolase</keyword>
<keyword evidence="13" id="KW-0449">Lipoprotein</keyword>
<comment type="subcellular location">
    <subcellularLocation>
        <location evidence="2">Cell membrane</location>
        <topology evidence="2">Lipid-anchor</topology>
        <topology evidence="2">GPI-anchor</topology>
    </subcellularLocation>
</comment>
<evidence type="ECO:0000256" key="2">
    <source>
        <dbReference type="ARBA" id="ARBA00004609"/>
    </source>
</evidence>
<keyword evidence="12" id="KW-0325">Glycoprotein</keyword>
<comment type="catalytic activity">
    <reaction evidence="1">
        <text>Hydrolysis of (1-&gt;3)-beta-D-glucosidic linkages in (1-&gt;3)-beta-D-glucans.</text>
        <dbReference type="EC" id="3.2.1.39"/>
    </reaction>
</comment>
<evidence type="ECO:0000256" key="18">
    <source>
        <dbReference type="SAM" id="SignalP"/>
    </source>
</evidence>
<dbReference type="FunFam" id="3.20.20.80:FF:000002">
    <property type="entry name" value="Glucan endo-1,3-beta-glucosidase 3"/>
    <property type="match status" value="1"/>
</dbReference>
<feature type="signal peptide" evidence="18">
    <location>
        <begin position="1"/>
        <end position="24"/>
    </location>
</feature>
<evidence type="ECO:0000256" key="6">
    <source>
        <dbReference type="ARBA" id="ARBA00022622"/>
    </source>
</evidence>
<dbReference type="PANTHER" id="PTHR32227">
    <property type="entry name" value="GLUCAN ENDO-1,3-BETA-GLUCOSIDASE BG1-RELATED-RELATED"/>
    <property type="match status" value="1"/>
</dbReference>
<keyword evidence="10" id="KW-0472">Membrane</keyword>
<dbReference type="InterPro" id="IPR017853">
    <property type="entry name" value="GH"/>
</dbReference>
<protein>
    <recommendedName>
        <fullName evidence="4">glucan endo-1,3-beta-D-glucosidase</fullName>
        <ecNumber evidence="4">3.2.1.39</ecNumber>
    </recommendedName>
</protein>
<dbReference type="EMBL" id="GEVK01018843">
    <property type="protein sequence ID" value="JAU33989.1"/>
    <property type="molecule type" value="Transcribed_RNA"/>
</dbReference>
<dbReference type="Pfam" id="PF07983">
    <property type="entry name" value="X8"/>
    <property type="match status" value="1"/>
</dbReference>
<dbReference type="GO" id="GO:0009506">
    <property type="term" value="C:plasmodesma"/>
    <property type="evidence" value="ECO:0007669"/>
    <property type="project" value="UniProtKB-ARBA"/>
</dbReference>
<evidence type="ECO:0000256" key="8">
    <source>
        <dbReference type="ARBA" id="ARBA00022801"/>
    </source>
</evidence>
<name>A0A1J3EUV8_NOCCA</name>
<feature type="region of interest" description="Disordered" evidence="17">
    <location>
        <begin position="349"/>
        <end position="383"/>
    </location>
</feature>
<evidence type="ECO:0000256" key="5">
    <source>
        <dbReference type="ARBA" id="ARBA00022475"/>
    </source>
</evidence>
<keyword evidence="11" id="KW-1015">Disulfide bond</keyword>
<evidence type="ECO:0000256" key="12">
    <source>
        <dbReference type="ARBA" id="ARBA00023180"/>
    </source>
</evidence>
<keyword evidence="7 18" id="KW-0732">Signal</keyword>
<dbReference type="SUPFAM" id="SSF51445">
    <property type="entry name" value="(Trans)glycosidases"/>
    <property type="match status" value="1"/>
</dbReference>
<keyword evidence="14 16" id="KW-0326">Glycosidase</keyword>
<dbReference type="GO" id="GO:0042973">
    <property type="term" value="F:glucan endo-1,3-beta-D-glucosidase activity"/>
    <property type="evidence" value="ECO:0007669"/>
    <property type="project" value="UniProtKB-EC"/>
</dbReference>
<dbReference type="GO" id="GO:0098552">
    <property type="term" value="C:side of membrane"/>
    <property type="evidence" value="ECO:0007669"/>
    <property type="project" value="UniProtKB-KW"/>
</dbReference>
<dbReference type="GO" id="GO:0005975">
    <property type="term" value="P:carbohydrate metabolic process"/>
    <property type="evidence" value="ECO:0007669"/>
    <property type="project" value="InterPro"/>
</dbReference>
<organism evidence="20">
    <name type="scientific">Noccaea caerulescens</name>
    <name type="common">Alpine penny-cress</name>
    <name type="synonym">Thlaspi caerulescens</name>
    <dbReference type="NCBI Taxonomy" id="107243"/>
    <lineage>
        <taxon>Eukaryota</taxon>
        <taxon>Viridiplantae</taxon>
        <taxon>Streptophyta</taxon>
        <taxon>Embryophyta</taxon>
        <taxon>Tracheophyta</taxon>
        <taxon>Spermatophyta</taxon>
        <taxon>Magnoliopsida</taxon>
        <taxon>eudicotyledons</taxon>
        <taxon>Gunneridae</taxon>
        <taxon>Pentapetalae</taxon>
        <taxon>rosids</taxon>
        <taxon>malvids</taxon>
        <taxon>Brassicales</taxon>
        <taxon>Brassicaceae</taxon>
        <taxon>Coluteocarpeae</taxon>
        <taxon>Noccaea</taxon>
    </lineage>
</organism>
<evidence type="ECO:0000313" key="20">
    <source>
        <dbReference type="EMBL" id="JAU33989.1"/>
    </source>
</evidence>
<keyword evidence="5" id="KW-1003">Cell membrane</keyword>
<evidence type="ECO:0000256" key="13">
    <source>
        <dbReference type="ARBA" id="ARBA00023288"/>
    </source>
</evidence>
<keyword evidence="9" id="KW-0611">Plant defense</keyword>
<accession>A0A1J3EUV8</accession>
<feature type="chain" id="PRO_5009621136" description="glucan endo-1,3-beta-D-glucosidase" evidence="18">
    <location>
        <begin position="25"/>
        <end position="540"/>
    </location>
</feature>
<evidence type="ECO:0000256" key="4">
    <source>
        <dbReference type="ARBA" id="ARBA00012780"/>
    </source>
</evidence>
<evidence type="ECO:0000256" key="9">
    <source>
        <dbReference type="ARBA" id="ARBA00022821"/>
    </source>
</evidence>
<evidence type="ECO:0000256" key="11">
    <source>
        <dbReference type="ARBA" id="ARBA00023157"/>
    </source>
</evidence>
<comment type="similarity">
    <text evidence="3 15">Belongs to the glycosyl hydrolase 17 family.</text>
</comment>
<evidence type="ECO:0000256" key="10">
    <source>
        <dbReference type="ARBA" id="ARBA00023136"/>
    </source>
</evidence>
<dbReference type="AlphaFoldDB" id="A0A1J3EUV8"/>
<dbReference type="InterPro" id="IPR012946">
    <property type="entry name" value="X8"/>
</dbReference>
<dbReference type="GO" id="GO:0006952">
    <property type="term" value="P:defense response"/>
    <property type="evidence" value="ECO:0007669"/>
    <property type="project" value="UniProtKB-KW"/>
</dbReference>
<gene>
    <name evidence="20" type="ORF">LC_TR1401_c0_g1_i1_g.4808</name>
</gene>
<evidence type="ECO:0000256" key="1">
    <source>
        <dbReference type="ARBA" id="ARBA00000382"/>
    </source>
</evidence>
<dbReference type="FunFam" id="1.20.58.1040:FF:000001">
    <property type="entry name" value="Glucan endo-1,3-beta-glucosidase 4"/>
    <property type="match status" value="1"/>
</dbReference>